<evidence type="ECO:0000313" key="1">
    <source>
        <dbReference type="EMBL" id="ADD44432.1"/>
    </source>
</evidence>
<dbReference type="RefSeq" id="WP_013020003.1">
    <property type="nucleotide sequence ID" value="NC_013947.1"/>
</dbReference>
<dbReference type="OrthoDB" id="3295447at2"/>
<accession>D3Q8J0</accession>
<evidence type="ECO:0000313" key="2">
    <source>
        <dbReference type="Proteomes" id="UP000000844"/>
    </source>
</evidence>
<organism evidence="1 2">
    <name type="scientific">Stackebrandtia nassauensis (strain DSM 44728 / CIP 108903 / NRRL B-16338 / NBRC 102104 / LLR-40K-21)</name>
    <dbReference type="NCBI Taxonomy" id="446470"/>
    <lineage>
        <taxon>Bacteria</taxon>
        <taxon>Bacillati</taxon>
        <taxon>Actinomycetota</taxon>
        <taxon>Actinomycetes</taxon>
        <taxon>Glycomycetales</taxon>
        <taxon>Glycomycetaceae</taxon>
        <taxon>Stackebrandtia</taxon>
    </lineage>
</organism>
<gene>
    <name evidence="1" type="ordered locus">Snas_4791</name>
</gene>
<sequence>MGRLADTLDALSVRALSPDHRIQGQLHHRTKVDISFTSEDSYYEYKSEQAVAAQLSAVLNALIVGRNEGFCAAVREVTDLRLDDRPHWDARRRRFREERDGAPLEGQSAGGWLTVASVGLRDANATVKPGAFDELDASGFLIEVHSAIADLWKDQAMAMSYLRRTHFG</sequence>
<dbReference type="Proteomes" id="UP000000844">
    <property type="component" value="Chromosome"/>
</dbReference>
<dbReference type="AlphaFoldDB" id="D3Q8J0"/>
<reference evidence="1 2" key="1">
    <citation type="journal article" date="2009" name="Stand. Genomic Sci.">
        <title>Complete genome sequence of Stackebrandtia nassauensis type strain (LLR-40K-21).</title>
        <authorList>
            <person name="Munk C."/>
            <person name="Lapidus A."/>
            <person name="Copeland A."/>
            <person name="Jando M."/>
            <person name="Mayilraj S."/>
            <person name="Glavina Del Rio T."/>
            <person name="Nolan M."/>
            <person name="Chen F."/>
            <person name="Lucas S."/>
            <person name="Tice H."/>
            <person name="Cheng J.F."/>
            <person name="Han C."/>
            <person name="Detter J.C."/>
            <person name="Bruce D."/>
            <person name="Goodwin L."/>
            <person name="Chain P."/>
            <person name="Pitluck S."/>
            <person name="Goker M."/>
            <person name="Ovchinikova G."/>
            <person name="Pati A."/>
            <person name="Ivanova N."/>
            <person name="Mavromatis K."/>
            <person name="Chen A."/>
            <person name="Palaniappan K."/>
            <person name="Land M."/>
            <person name="Hauser L."/>
            <person name="Chang Y.J."/>
            <person name="Jeffries C.D."/>
            <person name="Bristow J."/>
            <person name="Eisen J.A."/>
            <person name="Markowitz V."/>
            <person name="Hugenholtz P."/>
            <person name="Kyrpides N.C."/>
            <person name="Klenk H.P."/>
        </authorList>
    </citation>
    <scope>NUCLEOTIDE SEQUENCE [LARGE SCALE GENOMIC DNA]</scope>
    <source>
        <strain evidence="2">DSM 44728 / CIP 108903 / NRRL B-16338 / NBRC 102104 / LLR-40K-21</strain>
    </source>
</reference>
<dbReference type="KEGG" id="sna:Snas_4791"/>
<keyword evidence="2" id="KW-1185">Reference proteome</keyword>
<proteinExistence type="predicted"/>
<dbReference type="EMBL" id="CP001778">
    <property type="protein sequence ID" value="ADD44432.1"/>
    <property type="molecule type" value="Genomic_DNA"/>
</dbReference>
<dbReference type="SMR" id="D3Q8J0"/>
<protein>
    <submittedName>
        <fullName evidence="1">Uncharacterized protein</fullName>
    </submittedName>
</protein>
<name>D3Q8J0_STANL</name>
<dbReference type="HOGENOM" id="CLU_121293_0_0_11"/>